<feature type="domain" description="Acyl-CoA dehydrogenase/oxidase N-terminal" evidence="8">
    <location>
        <begin position="80"/>
        <end position="191"/>
    </location>
</feature>
<dbReference type="RefSeq" id="WP_035229727.1">
    <property type="nucleotide sequence ID" value="NZ_ARXV01000001.1"/>
</dbReference>
<dbReference type="InterPro" id="IPR036250">
    <property type="entry name" value="AcylCo_DH-like_C"/>
</dbReference>
<dbReference type="GO" id="GO:0003995">
    <property type="term" value="F:acyl-CoA dehydrogenase activity"/>
    <property type="evidence" value="ECO:0007669"/>
    <property type="project" value="InterPro"/>
</dbReference>
<evidence type="ECO:0000259" key="6">
    <source>
        <dbReference type="Pfam" id="PF00441"/>
    </source>
</evidence>
<dbReference type="Gene3D" id="1.10.540.10">
    <property type="entry name" value="Acyl-CoA dehydrogenase/oxidase, N-terminal domain"/>
    <property type="match status" value="1"/>
</dbReference>
<evidence type="ECO:0000256" key="5">
    <source>
        <dbReference type="RuleBase" id="RU362125"/>
    </source>
</evidence>
<dbReference type="EMBL" id="ARXV01000001">
    <property type="protein sequence ID" value="KGD66650.1"/>
    <property type="molecule type" value="Genomic_DNA"/>
</dbReference>
<keyword evidence="4 5" id="KW-0274">FAD</keyword>
<dbReference type="PATRIC" id="fig|1177154.3.peg.320"/>
<protein>
    <submittedName>
        <fullName evidence="9">Acyl-CoA dehydrogenase</fullName>
    </submittedName>
</protein>
<dbReference type="eggNOG" id="COG1960">
    <property type="taxonomic scope" value="Bacteria"/>
</dbReference>
<feature type="domain" description="Acyl-CoA dehydrogenase/oxidase C-terminal" evidence="6">
    <location>
        <begin position="311"/>
        <end position="430"/>
    </location>
</feature>
<dbReference type="Gene3D" id="2.40.110.10">
    <property type="entry name" value="Butyryl-CoA Dehydrogenase, subunit A, domain 2"/>
    <property type="match status" value="1"/>
</dbReference>
<feature type="domain" description="Acyl-CoA oxidase/dehydrogenase middle" evidence="7">
    <location>
        <begin position="199"/>
        <end position="287"/>
    </location>
</feature>
<dbReference type="SUPFAM" id="SSF47203">
    <property type="entry name" value="Acyl-CoA dehydrogenase C-terminal domain-like"/>
    <property type="match status" value="1"/>
</dbReference>
<evidence type="ECO:0000256" key="2">
    <source>
        <dbReference type="ARBA" id="ARBA00009347"/>
    </source>
</evidence>
<proteinExistence type="inferred from homology"/>
<dbReference type="PANTHER" id="PTHR43884">
    <property type="entry name" value="ACYL-COA DEHYDROGENASE"/>
    <property type="match status" value="1"/>
</dbReference>
<dbReference type="PROSITE" id="PS00073">
    <property type="entry name" value="ACYL_COA_DH_2"/>
    <property type="match status" value="1"/>
</dbReference>
<comment type="cofactor">
    <cofactor evidence="1 5">
        <name>FAD</name>
        <dbReference type="ChEBI" id="CHEBI:57692"/>
    </cofactor>
</comment>
<evidence type="ECO:0000313" key="10">
    <source>
        <dbReference type="Proteomes" id="UP000029444"/>
    </source>
</evidence>
<dbReference type="GO" id="GO:0050660">
    <property type="term" value="F:flavin adenine dinucleotide binding"/>
    <property type="evidence" value="ECO:0007669"/>
    <property type="project" value="InterPro"/>
</dbReference>
<dbReference type="OrthoDB" id="142556at2"/>
<dbReference type="STRING" id="1177154.Y5S_00317"/>
<organism evidence="9 10">
    <name type="scientific">Alcanivorax nanhaiticus</name>
    <dbReference type="NCBI Taxonomy" id="1177154"/>
    <lineage>
        <taxon>Bacteria</taxon>
        <taxon>Pseudomonadati</taxon>
        <taxon>Pseudomonadota</taxon>
        <taxon>Gammaproteobacteria</taxon>
        <taxon>Oceanospirillales</taxon>
        <taxon>Alcanivoracaceae</taxon>
        <taxon>Alcanivorax</taxon>
    </lineage>
</organism>
<name>A0A095UVT5_9GAMM</name>
<reference evidence="9 10" key="1">
    <citation type="submission" date="2012-09" db="EMBL/GenBank/DDBJ databases">
        <title>Genome Sequence of alkane-degrading Bacterium Alcanivorax sp. 19-m-6.</title>
        <authorList>
            <person name="Lai Q."/>
            <person name="Shao Z."/>
        </authorList>
    </citation>
    <scope>NUCLEOTIDE SEQUENCE [LARGE SCALE GENOMIC DNA]</scope>
    <source>
        <strain evidence="9 10">19-m-6</strain>
    </source>
</reference>
<keyword evidence="5" id="KW-0560">Oxidoreductase</keyword>
<dbReference type="InterPro" id="IPR009100">
    <property type="entry name" value="AcylCoA_DH/oxidase_NM_dom_sf"/>
</dbReference>
<accession>A0A095UVT5</accession>
<keyword evidence="10" id="KW-1185">Reference proteome</keyword>
<gene>
    <name evidence="9" type="ORF">Y5S_00317</name>
</gene>
<dbReference type="InterPro" id="IPR006089">
    <property type="entry name" value="Acyl-CoA_DH_CS"/>
</dbReference>
<dbReference type="InterPro" id="IPR009075">
    <property type="entry name" value="AcylCo_DH/oxidase_C"/>
</dbReference>
<keyword evidence="3 5" id="KW-0285">Flavoprotein</keyword>
<evidence type="ECO:0000313" key="9">
    <source>
        <dbReference type="EMBL" id="KGD66650.1"/>
    </source>
</evidence>
<dbReference type="InterPro" id="IPR046373">
    <property type="entry name" value="Acyl-CoA_Oxase/DH_mid-dom_sf"/>
</dbReference>
<dbReference type="InterPro" id="IPR037069">
    <property type="entry name" value="AcylCoA_DH/ox_N_sf"/>
</dbReference>
<dbReference type="Pfam" id="PF02770">
    <property type="entry name" value="Acyl-CoA_dh_M"/>
    <property type="match status" value="1"/>
</dbReference>
<dbReference type="Pfam" id="PF00441">
    <property type="entry name" value="Acyl-CoA_dh_1"/>
    <property type="match status" value="1"/>
</dbReference>
<dbReference type="SUPFAM" id="SSF56645">
    <property type="entry name" value="Acyl-CoA dehydrogenase NM domain-like"/>
    <property type="match status" value="1"/>
</dbReference>
<dbReference type="AlphaFoldDB" id="A0A095UVT5"/>
<dbReference type="Gene3D" id="1.20.140.10">
    <property type="entry name" value="Butyryl-CoA Dehydrogenase, subunit A, domain 3"/>
    <property type="match status" value="1"/>
</dbReference>
<dbReference type="Pfam" id="PF02771">
    <property type="entry name" value="Acyl-CoA_dh_N"/>
    <property type="match status" value="1"/>
</dbReference>
<dbReference type="InterPro" id="IPR006091">
    <property type="entry name" value="Acyl-CoA_Oxase/DH_mid-dom"/>
</dbReference>
<evidence type="ECO:0000259" key="7">
    <source>
        <dbReference type="Pfam" id="PF02770"/>
    </source>
</evidence>
<comment type="caution">
    <text evidence="9">The sequence shown here is derived from an EMBL/GenBank/DDBJ whole genome shotgun (WGS) entry which is preliminary data.</text>
</comment>
<dbReference type="PANTHER" id="PTHR43884:SF12">
    <property type="entry name" value="ISOVALERYL-COA DEHYDROGENASE, MITOCHONDRIAL-RELATED"/>
    <property type="match status" value="1"/>
</dbReference>
<comment type="similarity">
    <text evidence="2 5">Belongs to the acyl-CoA dehydrogenase family.</text>
</comment>
<sequence>MAKDAVGYALTALNRLASSEVLDKMGMRKSVERLAYTLTKSGFQVITTTARTFKSSKPGSKPERLNAPGHTRDLFDLGITDEQQMIRDSVQAFASEVLREQAEHADAAQKTSDEVLAQAQELGLNFFAVPEALGGAATERSTVTSMLVAEDLACGDMGQAVAILAPMGVANALTQWGTALQQDKYLSSFAEENPPKATIAVCEPRPLFDPMELQTTARKNGDTYVINGEKSLVPLAGEAELFLVAAQAEDGPAVFIIEGGSEGFTVGEDPSMGVRASAQRPLTLDNVRVPAENRLGNGDFDYRAFVDLGTLAWCALAIGTCQSVLDYVGPYCNERTAFGEPISHRQSVAFMIADMAIELDAMRMLTYRAVCRAEQGKSFQRETHLARTLVKDKAMKIGTDGVQLLGGHGFTKEYPVERWYRDLRAVGVAFGGLHL</sequence>
<dbReference type="Proteomes" id="UP000029444">
    <property type="component" value="Unassembled WGS sequence"/>
</dbReference>
<evidence type="ECO:0000256" key="3">
    <source>
        <dbReference type="ARBA" id="ARBA00022630"/>
    </source>
</evidence>
<dbReference type="InterPro" id="IPR013786">
    <property type="entry name" value="AcylCoA_DH/ox_N"/>
</dbReference>
<evidence type="ECO:0000256" key="1">
    <source>
        <dbReference type="ARBA" id="ARBA00001974"/>
    </source>
</evidence>
<evidence type="ECO:0000259" key="8">
    <source>
        <dbReference type="Pfam" id="PF02771"/>
    </source>
</evidence>
<evidence type="ECO:0000256" key="4">
    <source>
        <dbReference type="ARBA" id="ARBA00022827"/>
    </source>
</evidence>